<dbReference type="FunCoup" id="A0A200QVU4">
    <property type="interactions" value="3062"/>
</dbReference>
<evidence type="ECO:0000256" key="5">
    <source>
        <dbReference type="ARBA" id="ARBA00023242"/>
    </source>
</evidence>
<dbReference type="AlphaFoldDB" id="A0A200QVU4"/>
<dbReference type="OrthoDB" id="538223at2759"/>
<evidence type="ECO:0000256" key="4">
    <source>
        <dbReference type="ARBA" id="ARBA00022737"/>
    </source>
</evidence>
<dbReference type="Proteomes" id="UP000195402">
    <property type="component" value="Unassembled WGS sequence"/>
</dbReference>
<accession>A0A200QVU4</accession>
<dbReference type="PANTHER" id="PTHR44133">
    <property type="entry name" value="CLEAVAGE STIMULATION FACTOR SUBUNIT 1"/>
    <property type="match status" value="1"/>
</dbReference>
<evidence type="ECO:0000256" key="3">
    <source>
        <dbReference type="ARBA" id="ARBA00022664"/>
    </source>
</evidence>
<dbReference type="InterPro" id="IPR015943">
    <property type="entry name" value="WD40/YVTN_repeat-like_dom_sf"/>
</dbReference>
<dbReference type="PROSITE" id="PS00678">
    <property type="entry name" value="WD_REPEATS_1"/>
    <property type="match status" value="1"/>
</dbReference>
<dbReference type="PANTHER" id="PTHR44133:SF2">
    <property type="entry name" value="CLEAVAGE STIMULATION FACTOR SUBUNIT 1"/>
    <property type="match status" value="1"/>
</dbReference>
<dbReference type="CDD" id="cd00200">
    <property type="entry name" value="WD40"/>
    <property type="match status" value="1"/>
</dbReference>
<evidence type="ECO:0000256" key="6">
    <source>
        <dbReference type="ARBA" id="ARBA00029851"/>
    </source>
</evidence>
<dbReference type="PROSITE" id="PS50294">
    <property type="entry name" value="WD_REPEATS_REGION"/>
    <property type="match status" value="2"/>
</dbReference>
<feature type="repeat" description="WD" evidence="7">
    <location>
        <begin position="179"/>
        <end position="220"/>
    </location>
</feature>
<feature type="repeat" description="WD" evidence="7">
    <location>
        <begin position="324"/>
        <end position="353"/>
    </location>
</feature>
<keyword evidence="4" id="KW-0677">Repeat</keyword>
<dbReference type="OMA" id="HTEDYVM"/>
<protein>
    <recommendedName>
        <fullName evidence="6">Cleavage stimulation factor 50 kDa subunit</fullName>
    </recommendedName>
</protein>
<evidence type="ECO:0000256" key="1">
    <source>
        <dbReference type="ARBA" id="ARBA00004123"/>
    </source>
</evidence>
<evidence type="ECO:0000256" key="7">
    <source>
        <dbReference type="PROSITE-ProRule" id="PRU00221"/>
    </source>
</evidence>
<organism evidence="8 9">
    <name type="scientific">Macleaya cordata</name>
    <name type="common">Five-seeded plume-poppy</name>
    <name type="synonym">Bocconia cordata</name>
    <dbReference type="NCBI Taxonomy" id="56857"/>
    <lineage>
        <taxon>Eukaryota</taxon>
        <taxon>Viridiplantae</taxon>
        <taxon>Streptophyta</taxon>
        <taxon>Embryophyta</taxon>
        <taxon>Tracheophyta</taxon>
        <taxon>Spermatophyta</taxon>
        <taxon>Magnoliopsida</taxon>
        <taxon>Ranunculales</taxon>
        <taxon>Papaveraceae</taxon>
        <taxon>Papaveroideae</taxon>
        <taxon>Macleaya</taxon>
    </lineage>
</organism>
<dbReference type="Gene3D" id="2.130.10.10">
    <property type="entry name" value="YVTN repeat-like/Quinoprotein amine dehydrogenase"/>
    <property type="match status" value="2"/>
</dbReference>
<feature type="repeat" description="WD" evidence="7">
    <location>
        <begin position="275"/>
        <end position="309"/>
    </location>
</feature>
<reference evidence="8 9" key="1">
    <citation type="journal article" date="2017" name="Mol. Plant">
        <title>The Genome of Medicinal Plant Macleaya cordata Provides New Insights into Benzylisoquinoline Alkaloids Metabolism.</title>
        <authorList>
            <person name="Liu X."/>
            <person name="Liu Y."/>
            <person name="Huang P."/>
            <person name="Ma Y."/>
            <person name="Qing Z."/>
            <person name="Tang Q."/>
            <person name="Cao H."/>
            <person name="Cheng P."/>
            <person name="Zheng Y."/>
            <person name="Yuan Z."/>
            <person name="Zhou Y."/>
            <person name="Liu J."/>
            <person name="Tang Z."/>
            <person name="Zhuo Y."/>
            <person name="Zhang Y."/>
            <person name="Yu L."/>
            <person name="Huang J."/>
            <person name="Yang P."/>
            <person name="Peng Q."/>
            <person name="Zhang J."/>
            <person name="Jiang W."/>
            <person name="Zhang Z."/>
            <person name="Lin K."/>
            <person name="Ro D.K."/>
            <person name="Chen X."/>
            <person name="Xiong X."/>
            <person name="Shang Y."/>
            <person name="Huang S."/>
            <person name="Zeng J."/>
        </authorList>
    </citation>
    <scope>NUCLEOTIDE SEQUENCE [LARGE SCALE GENOMIC DNA]</scope>
    <source>
        <strain evidence="9">cv. BLH2017</strain>
        <tissue evidence="8">Root</tissue>
    </source>
</reference>
<dbReference type="InterPro" id="IPR036322">
    <property type="entry name" value="WD40_repeat_dom_sf"/>
</dbReference>
<evidence type="ECO:0000313" key="8">
    <source>
        <dbReference type="EMBL" id="OVA14589.1"/>
    </source>
</evidence>
<dbReference type="GO" id="GO:0003723">
    <property type="term" value="F:RNA binding"/>
    <property type="evidence" value="ECO:0007669"/>
    <property type="project" value="TreeGrafter"/>
</dbReference>
<keyword evidence="9" id="KW-1185">Reference proteome</keyword>
<dbReference type="GO" id="GO:0031124">
    <property type="term" value="P:mRNA 3'-end processing"/>
    <property type="evidence" value="ECO:0007669"/>
    <property type="project" value="InterPro"/>
</dbReference>
<dbReference type="InterPro" id="IPR019775">
    <property type="entry name" value="WD40_repeat_CS"/>
</dbReference>
<dbReference type="Pfam" id="PF00400">
    <property type="entry name" value="WD40"/>
    <property type="match status" value="6"/>
</dbReference>
<proteinExistence type="predicted"/>
<sequence length="435" mass="48056">METSLEQILQDGKLLRQVNDLIVAHLRDNNLNQAAIAVASATMTPLNVESPPNKLIELVAKGLAVERDDALKGIAPASLFDSGSVIPVGYGSVPAPRVTSVDFRQLDTKGTSKSFPKHETRHVSEHKNVARCARFSPDGRFVATGSADTSIKLFEISKIKQMMLPDARDGPVRPVIRTFYDHLQPINDLDFHPQSTVLISGAKDHTIKFFDFSKTVAKRAFRVIQDTHNVRSVSFHPSGEFLLAGTDHQIAHLYDINTFQCYLSANAPEIGIYLVMQVRYSSTGGTYVTASKDGAVRIWDGVTAQCVRSIIGAHGSAEATSAIFTKDQRFVLSCGKDSMVKLWEVGTGRLVKQYVGATHTQLRCQAVFNETEEFVLSIDEPSNEIVVWDALTAEKVARWPSNHIGAPRWLEHSPTESAFISCGTDRSVRFWKEML</sequence>
<dbReference type="EMBL" id="MVGT01001028">
    <property type="protein sequence ID" value="OVA14589.1"/>
    <property type="molecule type" value="Genomic_DNA"/>
</dbReference>
<dbReference type="InterPro" id="IPR001680">
    <property type="entry name" value="WD40_rpt"/>
</dbReference>
<keyword evidence="5" id="KW-0539">Nucleus</keyword>
<dbReference type="STRING" id="56857.A0A200QVU4"/>
<gene>
    <name evidence="8" type="ORF">BVC80_1813g17</name>
</gene>
<dbReference type="SUPFAM" id="SSF50978">
    <property type="entry name" value="WD40 repeat-like"/>
    <property type="match status" value="1"/>
</dbReference>
<evidence type="ECO:0000313" key="9">
    <source>
        <dbReference type="Proteomes" id="UP000195402"/>
    </source>
</evidence>
<dbReference type="InterPro" id="IPR044633">
    <property type="entry name" value="CstF1-like"/>
</dbReference>
<keyword evidence="2 7" id="KW-0853">WD repeat</keyword>
<name>A0A200QVU4_MACCD</name>
<dbReference type="InParanoid" id="A0A200QVU4"/>
<dbReference type="PROSITE" id="PS50082">
    <property type="entry name" value="WD_REPEATS_2"/>
    <property type="match status" value="4"/>
</dbReference>
<keyword evidence="3" id="KW-0507">mRNA processing</keyword>
<dbReference type="FunFam" id="2.130.10.10:FF:000736">
    <property type="entry name" value="Cleavage stimulation factor subunit 50"/>
    <property type="match status" value="1"/>
</dbReference>
<feature type="repeat" description="WD" evidence="7">
    <location>
        <begin position="123"/>
        <end position="164"/>
    </location>
</feature>
<comment type="subcellular location">
    <subcellularLocation>
        <location evidence="1">Nucleus</location>
    </subcellularLocation>
</comment>
<dbReference type="GO" id="GO:0005848">
    <property type="term" value="C:mRNA cleavage stimulating factor complex"/>
    <property type="evidence" value="ECO:0007669"/>
    <property type="project" value="InterPro"/>
</dbReference>
<dbReference type="SMART" id="SM00320">
    <property type="entry name" value="WD40"/>
    <property type="match status" value="6"/>
</dbReference>
<evidence type="ECO:0000256" key="2">
    <source>
        <dbReference type="ARBA" id="ARBA00022574"/>
    </source>
</evidence>
<comment type="caution">
    <text evidence="8">The sequence shown here is derived from an EMBL/GenBank/DDBJ whole genome shotgun (WGS) entry which is preliminary data.</text>
</comment>